<gene>
    <name evidence="1" type="ORF">POPTR_010G192750</name>
</gene>
<evidence type="ECO:0000313" key="1">
    <source>
        <dbReference type="EMBL" id="RQO96950.1"/>
    </source>
</evidence>
<accession>A0A3N7FT36</accession>
<dbReference type="EMBL" id="CM009299">
    <property type="protein sequence ID" value="RQO96950.1"/>
    <property type="molecule type" value="Genomic_DNA"/>
</dbReference>
<keyword evidence="2" id="KW-1185">Reference proteome</keyword>
<sequence>MLLNSHVNGPRTLPWSMIKLLQKSDAVNCVLIQ</sequence>
<name>A0A3N7FT36_POPTR</name>
<protein>
    <submittedName>
        <fullName evidence="1">Uncharacterized protein</fullName>
    </submittedName>
</protein>
<evidence type="ECO:0000313" key="2">
    <source>
        <dbReference type="Proteomes" id="UP000006729"/>
    </source>
</evidence>
<organism evidence="1 2">
    <name type="scientific">Populus trichocarpa</name>
    <name type="common">Western balsam poplar</name>
    <name type="synonym">Populus balsamifera subsp. trichocarpa</name>
    <dbReference type="NCBI Taxonomy" id="3694"/>
    <lineage>
        <taxon>Eukaryota</taxon>
        <taxon>Viridiplantae</taxon>
        <taxon>Streptophyta</taxon>
        <taxon>Embryophyta</taxon>
        <taxon>Tracheophyta</taxon>
        <taxon>Spermatophyta</taxon>
        <taxon>Magnoliopsida</taxon>
        <taxon>eudicotyledons</taxon>
        <taxon>Gunneridae</taxon>
        <taxon>Pentapetalae</taxon>
        <taxon>rosids</taxon>
        <taxon>fabids</taxon>
        <taxon>Malpighiales</taxon>
        <taxon>Salicaceae</taxon>
        <taxon>Saliceae</taxon>
        <taxon>Populus</taxon>
    </lineage>
</organism>
<dbReference type="InParanoid" id="A0A3N7FT36"/>
<reference evidence="1 2" key="1">
    <citation type="journal article" date="2006" name="Science">
        <title>The genome of black cottonwood, Populus trichocarpa (Torr. &amp; Gray).</title>
        <authorList>
            <person name="Tuskan G.A."/>
            <person name="Difazio S."/>
            <person name="Jansson S."/>
            <person name="Bohlmann J."/>
            <person name="Grigoriev I."/>
            <person name="Hellsten U."/>
            <person name="Putnam N."/>
            <person name="Ralph S."/>
            <person name="Rombauts S."/>
            <person name="Salamov A."/>
            <person name="Schein J."/>
            <person name="Sterck L."/>
            <person name="Aerts A."/>
            <person name="Bhalerao R.R."/>
            <person name="Bhalerao R.P."/>
            <person name="Blaudez D."/>
            <person name="Boerjan W."/>
            <person name="Brun A."/>
            <person name="Brunner A."/>
            <person name="Busov V."/>
            <person name="Campbell M."/>
            <person name="Carlson J."/>
            <person name="Chalot M."/>
            <person name="Chapman J."/>
            <person name="Chen G.L."/>
            <person name="Cooper D."/>
            <person name="Coutinho P.M."/>
            <person name="Couturier J."/>
            <person name="Covert S."/>
            <person name="Cronk Q."/>
            <person name="Cunningham R."/>
            <person name="Davis J."/>
            <person name="Degroeve S."/>
            <person name="Dejardin A."/>
            <person name="Depamphilis C."/>
            <person name="Detter J."/>
            <person name="Dirks B."/>
            <person name="Dubchak I."/>
            <person name="Duplessis S."/>
            <person name="Ehlting J."/>
            <person name="Ellis B."/>
            <person name="Gendler K."/>
            <person name="Goodstein D."/>
            <person name="Gribskov M."/>
            <person name="Grimwood J."/>
            <person name="Groover A."/>
            <person name="Gunter L."/>
            <person name="Hamberger B."/>
            <person name="Heinze B."/>
            <person name="Helariutta Y."/>
            <person name="Henrissat B."/>
            <person name="Holligan D."/>
            <person name="Holt R."/>
            <person name="Huang W."/>
            <person name="Islam-Faridi N."/>
            <person name="Jones S."/>
            <person name="Jones-Rhoades M."/>
            <person name="Jorgensen R."/>
            <person name="Joshi C."/>
            <person name="Kangasjarvi J."/>
            <person name="Karlsson J."/>
            <person name="Kelleher C."/>
            <person name="Kirkpatrick R."/>
            <person name="Kirst M."/>
            <person name="Kohler A."/>
            <person name="Kalluri U."/>
            <person name="Larimer F."/>
            <person name="Leebens-Mack J."/>
            <person name="Leple J.C."/>
            <person name="Locascio P."/>
            <person name="Lou Y."/>
            <person name="Lucas S."/>
            <person name="Martin F."/>
            <person name="Montanini B."/>
            <person name="Napoli C."/>
            <person name="Nelson D.R."/>
            <person name="Nelson C."/>
            <person name="Nieminen K."/>
            <person name="Nilsson O."/>
            <person name="Pereda V."/>
            <person name="Peter G."/>
            <person name="Philippe R."/>
            <person name="Pilate G."/>
            <person name="Poliakov A."/>
            <person name="Razumovskaya J."/>
            <person name="Richardson P."/>
            <person name="Rinaldi C."/>
            <person name="Ritland K."/>
            <person name="Rouze P."/>
            <person name="Ryaboy D."/>
            <person name="Schmutz J."/>
            <person name="Schrader J."/>
            <person name="Segerman B."/>
            <person name="Shin H."/>
            <person name="Siddiqui A."/>
            <person name="Sterky F."/>
            <person name="Terry A."/>
            <person name="Tsai C.J."/>
            <person name="Uberbacher E."/>
            <person name="Unneberg P."/>
            <person name="Vahala J."/>
            <person name="Wall K."/>
            <person name="Wessler S."/>
            <person name="Yang G."/>
            <person name="Yin T."/>
            <person name="Douglas C."/>
            <person name="Marra M."/>
            <person name="Sandberg G."/>
            <person name="Van de Peer Y."/>
            <person name="Rokhsar D."/>
        </authorList>
    </citation>
    <scope>NUCLEOTIDE SEQUENCE [LARGE SCALE GENOMIC DNA]</scope>
    <source>
        <strain evidence="2">cv. Nisqually</strain>
    </source>
</reference>
<proteinExistence type="predicted"/>
<dbReference type="AlphaFoldDB" id="A0A3N7FT36"/>
<dbReference type="Proteomes" id="UP000006729">
    <property type="component" value="Chromosome 10"/>
</dbReference>